<organism evidence="1 2">
    <name type="scientific">Uncinula necator</name>
    <name type="common">Grape powdery mildew</name>
    <dbReference type="NCBI Taxonomy" id="52586"/>
    <lineage>
        <taxon>Eukaryota</taxon>
        <taxon>Fungi</taxon>
        <taxon>Dikarya</taxon>
        <taxon>Ascomycota</taxon>
        <taxon>Pezizomycotina</taxon>
        <taxon>Leotiomycetes</taxon>
        <taxon>Erysiphales</taxon>
        <taxon>Erysiphaceae</taxon>
        <taxon>Erysiphe</taxon>
    </lineage>
</organism>
<sequence>MSIHGYIREYQKRLIDVKEHSKITPDIENQMKFLLLSYIVKLEPELSNRCRKMTHDDIISECLQWMSTNKNRLSDSSDKTKCEKDKSDKGSSFSIEQIENLYQEEYDPTVHSTSIIRQFCNYAFKAYVDSELKDSTLASQFALDFMKFKEEDFDKIRKEDITKYLQFLRKNGVYVNVKCFVKVSKTLADIIEHDRSWPDNDPD</sequence>
<dbReference type="GO" id="GO:0016301">
    <property type="term" value="F:kinase activity"/>
    <property type="evidence" value="ECO:0007669"/>
    <property type="project" value="UniProtKB-KW"/>
</dbReference>
<protein>
    <submittedName>
        <fullName evidence="1">Putative serine threonine protein kinase domain protein</fullName>
    </submittedName>
</protein>
<reference evidence="1 2" key="1">
    <citation type="journal article" date="2014" name="BMC Genomics">
        <title>Adaptive genomic structural variation in the grape powdery mildew pathogen, Erysiphe necator.</title>
        <authorList>
            <person name="Jones L."/>
            <person name="Riaz S."/>
            <person name="Morales-Cruz A."/>
            <person name="Amrine K.C."/>
            <person name="McGuire B."/>
            <person name="Gubler W.D."/>
            <person name="Walker M.A."/>
            <person name="Cantu D."/>
        </authorList>
    </citation>
    <scope>NUCLEOTIDE SEQUENCE [LARGE SCALE GENOMIC DNA]</scope>
    <source>
        <strain evidence="2">c</strain>
    </source>
</reference>
<evidence type="ECO:0000313" key="1">
    <source>
        <dbReference type="EMBL" id="KHJ30153.1"/>
    </source>
</evidence>
<accession>A0A0B1NW03</accession>
<keyword evidence="1" id="KW-0418">Kinase</keyword>
<dbReference type="AlphaFoldDB" id="A0A0B1NW03"/>
<keyword evidence="2" id="KW-1185">Reference proteome</keyword>
<comment type="caution">
    <text evidence="1">The sequence shown here is derived from an EMBL/GenBank/DDBJ whole genome shotgun (WGS) entry which is preliminary data.</text>
</comment>
<proteinExistence type="predicted"/>
<gene>
    <name evidence="1" type="ORF">EV44_g2007</name>
</gene>
<name>A0A0B1NW03_UNCNE</name>
<keyword evidence="1" id="KW-0808">Transferase</keyword>
<dbReference type="EMBL" id="JNVN01004957">
    <property type="protein sequence ID" value="KHJ30153.1"/>
    <property type="molecule type" value="Genomic_DNA"/>
</dbReference>
<dbReference type="Proteomes" id="UP000030854">
    <property type="component" value="Unassembled WGS sequence"/>
</dbReference>
<evidence type="ECO:0000313" key="2">
    <source>
        <dbReference type="Proteomes" id="UP000030854"/>
    </source>
</evidence>
<dbReference type="HOGENOM" id="CLU_1349785_0_0_1"/>